<keyword evidence="2" id="KW-1185">Reference proteome</keyword>
<name>A0ABU3H3G9_9SPHI</name>
<dbReference type="Proteomes" id="UP001258315">
    <property type="component" value="Unassembled WGS sequence"/>
</dbReference>
<dbReference type="EMBL" id="JAVLVU010000001">
    <property type="protein sequence ID" value="MDT3405455.1"/>
    <property type="molecule type" value="Genomic_DNA"/>
</dbReference>
<proteinExistence type="predicted"/>
<accession>A0ABU3H3G9</accession>
<evidence type="ECO:0000313" key="1">
    <source>
        <dbReference type="EMBL" id="MDT3405455.1"/>
    </source>
</evidence>
<reference evidence="2" key="1">
    <citation type="submission" date="2023-07" db="EMBL/GenBank/DDBJ databases">
        <title>Functional and genomic diversity of the sorghum phyllosphere microbiome.</title>
        <authorList>
            <person name="Shade A."/>
        </authorList>
    </citation>
    <scope>NUCLEOTIDE SEQUENCE [LARGE SCALE GENOMIC DNA]</scope>
    <source>
        <strain evidence="2">SORGH_AS_0422</strain>
    </source>
</reference>
<gene>
    <name evidence="1" type="ORF">QE417_004527</name>
</gene>
<evidence type="ECO:0000313" key="2">
    <source>
        <dbReference type="Proteomes" id="UP001258315"/>
    </source>
</evidence>
<organism evidence="1 2">
    <name type="scientific">Mucilaginibacter terrae</name>
    <dbReference type="NCBI Taxonomy" id="1955052"/>
    <lineage>
        <taxon>Bacteria</taxon>
        <taxon>Pseudomonadati</taxon>
        <taxon>Bacteroidota</taxon>
        <taxon>Sphingobacteriia</taxon>
        <taxon>Sphingobacteriales</taxon>
        <taxon>Sphingobacteriaceae</taxon>
        <taxon>Mucilaginibacter</taxon>
    </lineage>
</organism>
<sequence length="33" mass="4034">MMRSPGADIPREIYHLGSIQGKKDLFYFDWWKF</sequence>
<comment type="caution">
    <text evidence="1">The sequence shown here is derived from an EMBL/GenBank/DDBJ whole genome shotgun (WGS) entry which is preliminary data.</text>
</comment>
<protein>
    <submittedName>
        <fullName evidence="1">Uncharacterized protein</fullName>
    </submittedName>
</protein>